<evidence type="ECO:0000313" key="1">
    <source>
        <dbReference type="EMBL" id="KUM98193.1"/>
    </source>
</evidence>
<evidence type="ECO:0000313" key="2">
    <source>
        <dbReference type="Proteomes" id="UP000054241"/>
    </source>
</evidence>
<dbReference type="Proteomes" id="UP000054241">
    <property type="component" value="Unassembled WGS sequence"/>
</dbReference>
<reference evidence="1 2" key="1">
    <citation type="submission" date="2015-10" db="EMBL/GenBank/DDBJ databases">
        <title>Draft genome sequence of Streptomyces cellostaticus DSM 40189, type strain for the species Streptomyces cellostaticus.</title>
        <authorList>
            <person name="Ruckert C."/>
            <person name="Winkler A."/>
            <person name="Kalinowski J."/>
            <person name="Kampfer P."/>
            <person name="Glaeser S."/>
        </authorList>
    </citation>
    <scope>NUCLEOTIDE SEQUENCE [LARGE SCALE GENOMIC DNA]</scope>
    <source>
        <strain evidence="1 2">DSM 40189</strain>
    </source>
</reference>
<comment type="caution">
    <text evidence="1">The sequence shown here is derived from an EMBL/GenBank/DDBJ whole genome shotgun (WGS) entry which is preliminary data.</text>
</comment>
<proteinExistence type="predicted"/>
<organism evidence="1 2">
    <name type="scientific">Streptomyces cellostaticus</name>
    <dbReference type="NCBI Taxonomy" id="67285"/>
    <lineage>
        <taxon>Bacteria</taxon>
        <taxon>Bacillati</taxon>
        <taxon>Actinomycetota</taxon>
        <taxon>Actinomycetes</taxon>
        <taxon>Kitasatosporales</taxon>
        <taxon>Streptomycetaceae</taxon>
        <taxon>Streptomyces</taxon>
    </lineage>
</organism>
<name>A0A117PYL5_9ACTN</name>
<keyword evidence="2" id="KW-1185">Reference proteome</keyword>
<gene>
    <name evidence="1" type="ORF">AQI88_04215</name>
</gene>
<evidence type="ECO:0008006" key="3">
    <source>
        <dbReference type="Google" id="ProtNLM"/>
    </source>
</evidence>
<dbReference type="AlphaFoldDB" id="A0A117PYL5"/>
<dbReference type="EMBL" id="LMWL01000006">
    <property type="protein sequence ID" value="KUM98193.1"/>
    <property type="molecule type" value="Genomic_DNA"/>
</dbReference>
<accession>A0A117PYL5</accession>
<protein>
    <recommendedName>
        <fullName evidence="3">DNA primase/polymerase bifunctional N-terminal domain-containing protein</fullName>
    </recommendedName>
</protein>
<sequence length="228" mass="24706">MTAPVKKEPISGLEAASVSRNIGQQDLRPVTPEMGVVVHTSAERRLAAEHWLLSTLPSFGRERARMEWQEHSVTLLPLGTLFAAVRLPGPLIRAMAASTKPADVDAVLKEALQGGPVICDRHRSRYYLLVPASVPRTWHEAATDWQAADVAVIGRGTYLGVPRLDADRSRSGIGSYWAVSMESPAVLCEPLHVARLIAAGHELLAQAHQLDAVDPTASVTGLRHDARK</sequence>